<dbReference type="SUPFAM" id="SSF64307">
    <property type="entry name" value="SirA-like"/>
    <property type="match status" value="1"/>
</dbReference>
<evidence type="ECO:0000313" key="2">
    <source>
        <dbReference type="EMBL" id="EZQ06896.1"/>
    </source>
</evidence>
<sequence length="73" mass="8760">MKVIDSNDICPVVILTVMREWKSVKDEEEIEIITPWEAVAQELEKWCKETNNEFLGYFRDGDKIKIRLKLLRY</sequence>
<feature type="domain" description="UPF0033" evidence="1">
    <location>
        <begin position="7"/>
        <end position="69"/>
    </location>
</feature>
<dbReference type="Gene3D" id="3.30.110.40">
    <property type="entry name" value="TusA-like domain"/>
    <property type="match status" value="1"/>
</dbReference>
<reference evidence="2 3" key="1">
    <citation type="submission" date="2014-03" db="EMBL/GenBank/DDBJ databases">
        <title>Draft genome sequence of the novel thermoacidophilic archaea Acidianus copahuensis ALE1 strain, isolated from Copahue volcanic area in Neuquen Argentina.</title>
        <authorList>
            <person name="Urbieta M.S."/>
            <person name="Rascovan N."/>
            <person name="Castro C."/>
            <person name="Revale S."/>
            <person name="Giaveno M.A."/>
            <person name="Vazquez M.P."/>
            <person name="Donati E.R."/>
        </authorList>
    </citation>
    <scope>NUCLEOTIDE SEQUENCE [LARGE SCALE GENOMIC DNA]</scope>
    <source>
        <strain evidence="2 3">ALE1</strain>
    </source>
</reference>
<dbReference type="RefSeq" id="WP_048099421.1">
    <property type="nucleotide sequence ID" value="NZ_JFZT01000039.1"/>
</dbReference>
<evidence type="ECO:0000313" key="3">
    <source>
        <dbReference type="Proteomes" id="UP000024332"/>
    </source>
</evidence>
<dbReference type="Proteomes" id="UP000024332">
    <property type="component" value="Unassembled WGS sequence"/>
</dbReference>
<dbReference type="EMBL" id="JFZT01000039">
    <property type="protein sequence ID" value="EZQ06896.1"/>
    <property type="molecule type" value="Genomic_DNA"/>
</dbReference>
<dbReference type="InterPro" id="IPR036868">
    <property type="entry name" value="TusA-like_sf"/>
</dbReference>
<dbReference type="InterPro" id="IPR001455">
    <property type="entry name" value="TusA-like"/>
</dbReference>
<keyword evidence="3" id="KW-1185">Reference proteome</keyword>
<dbReference type="AlphaFoldDB" id="A0A031LPI5"/>
<proteinExistence type="predicted"/>
<accession>A0A031LPI5</accession>
<dbReference type="STRING" id="1160895.CM19_05880"/>
<dbReference type="Pfam" id="PF01206">
    <property type="entry name" value="TusA"/>
    <property type="match status" value="1"/>
</dbReference>
<evidence type="ECO:0000259" key="1">
    <source>
        <dbReference type="Pfam" id="PF01206"/>
    </source>
</evidence>
<comment type="caution">
    <text evidence="2">The sequence shown here is derived from an EMBL/GenBank/DDBJ whole genome shotgun (WGS) entry which is preliminary data.</text>
</comment>
<protein>
    <recommendedName>
        <fullName evidence="1">UPF0033 domain-containing protein</fullName>
    </recommendedName>
</protein>
<gene>
    <name evidence="2" type="ORF">CM19_05880</name>
</gene>
<organism evidence="2 3">
    <name type="scientific">Candidatus Acidianus copahuensis</name>
    <dbReference type="NCBI Taxonomy" id="1160895"/>
    <lineage>
        <taxon>Archaea</taxon>
        <taxon>Thermoproteota</taxon>
        <taxon>Thermoprotei</taxon>
        <taxon>Sulfolobales</taxon>
        <taxon>Sulfolobaceae</taxon>
        <taxon>Acidianus</taxon>
    </lineage>
</organism>
<name>A0A031LPI5_9CREN</name>
<dbReference type="OrthoDB" id="35291at2157"/>